<organism evidence="1 2">
    <name type="scientific">Ameiurus melas</name>
    <name type="common">Black bullhead</name>
    <name type="synonym">Silurus melas</name>
    <dbReference type="NCBI Taxonomy" id="219545"/>
    <lineage>
        <taxon>Eukaryota</taxon>
        <taxon>Metazoa</taxon>
        <taxon>Chordata</taxon>
        <taxon>Craniata</taxon>
        <taxon>Vertebrata</taxon>
        <taxon>Euteleostomi</taxon>
        <taxon>Actinopterygii</taxon>
        <taxon>Neopterygii</taxon>
        <taxon>Teleostei</taxon>
        <taxon>Ostariophysi</taxon>
        <taxon>Siluriformes</taxon>
        <taxon>Ictaluridae</taxon>
        <taxon>Ameiurus</taxon>
    </lineage>
</organism>
<reference evidence="1 2" key="1">
    <citation type="submission" date="2020-02" db="EMBL/GenBank/DDBJ databases">
        <title>A chromosome-scale genome assembly of the black bullhead catfish (Ameiurus melas).</title>
        <authorList>
            <person name="Wen M."/>
            <person name="Zham M."/>
            <person name="Cabau C."/>
            <person name="Klopp C."/>
            <person name="Donnadieu C."/>
            <person name="Roques C."/>
            <person name="Bouchez O."/>
            <person name="Lampietro C."/>
            <person name="Jouanno E."/>
            <person name="Herpin A."/>
            <person name="Louis A."/>
            <person name="Berthelot C."/>
            <person name="Parey E."/>
            <person name="Roest-Crollius H."/>
            <person name="Braasch I."/>
            <person name="Postlethwait J."/>
            <person name="Robinson-Rechavi M."/>
            <person name="Echchiki A."/>
            <person name="Begum T."/>
            <person name="Montfort J."/>
            <person name="Schartl M."/>
            <person name="Bobe J."/>
            <person name="Guiguen Y."/>
        </authorList>
    </citation>
    <scope>NUCLEOTIDE SEQUENCE [LARGE SCALE GENOMIC DNA]</scope>
    <source>
        <strain evidence="1">M_S1</strain>
        <tissue evidence="1">Blood</tissue>
    </source>
</reference>
<feature type="non-terminal residue" evidence="1">
    <location>
        <position position="1"/>
    </location>
</feature>
<evidence type="ECO:0000313" key="2">
    <source>
        <dbReference type="Proteomes" id="UP000593565"/>
    </source>
</evidence>
<name>A0A7J6B2Z3_AMEME</name>
<protein>
    <submittedName>
        <fullName evidence="1">Uncharacterized protein</fullName>
    </submittedName>
</protein>
<dbReference type="AlphaFoldDB" id="A0A7J6B2Z3"/>
<evidence type="ECO:0000313" key="1">
    <source>
        <dbReference type="EMBL" id="KAF4089473.1"/>
    </source>
</evidence>
<comment type="caution">
    <text evidence="1">The sequence shown here is derived from an EMBL/GenBank/DDBJ whole genome shotgun (WGS) entry which is preliminary data.</text>
</comment>
<dbReference type="EMBL" id="JAAGNN010000005">
    <property type="protein sequence ID" value="KAF4089473.1"/>
    <property type="molecule type" value="Genomic_DNA"/>
</dbReference>
<keyword evidence="2" id="KW-1185">Reference proteome</keyword>
<sequence>QGGDKDTRGSENVYFLQFGDVETWGWRFSDFLRDSIEIVRGSDVINQDPSFYKTDPSLCFSNFTGHSLVSDWVGWWKADMACWRAVDGVMKTPHHTPMSSSVNSPLMFYPWISYRSSMLFHTPSALRLAPRDFR</sequence>
<proteinExistence type="predicted"/>
<dbReference type="Proteomes" id="UP000593565">
    <property type="component" value="Unassembled WGS sequence"/>
</dbReference>
<gene>
    <name evidence="1" type="ORF">AMELA_G00066500</name>
</gene>
<accession>A0A7J6B2Z3</accession>